<reference evidence="2 3" key="1">
    <citation type="submission" date="2020-04" db="EMBL/GenBank/DDBJ databases">
        <authorList>
            <consortium name="Desulfovibrio sp. FSS-1 genome sequencing consortium"/>
            <person name="Shimoshige H."/>
            <person name="Kobayashi H."/>
            <person name="Maekawa T."/>
        </authorList>
    </citation>
    <scope>NUCLEOTIDE SEQUENCE [LARGE SCALE GENOMIC DNA]</scope>
    <source>
        <strain evidence="2 3">SIID29052-01</strain>
    </source>
</reference>
<dbReference type="EMBL" id="BLTE01000003">
    <property type="protein sequence ID" value="GFK93171.1"/>
    <property type="molecule type" value="Genomic_DNA"/>
</dbReference>
<evidence type="ECO:0000313" key="3">
    <source>
        <dbReference type="Proteomes" id="UP000494245"/>
    </source>
</evidence>
<dbReference type="PANTHER" id="PTHR15160:SF1">
    <property type="entry name" value="VON HIPPEL-LINDAU DISEASE TUMOR SUPPRESSOR"/>
    <property type="match status" value="1"/>
</dbReference>
<dbReference type="InterPro" id="IPR036104">
    <property type="entry name" value="BFN_sf"/>
</dbReference>
<dbReference type="PANTHER" id="PTHR15160">
    <property type="entry name" value="VON HIPPEL-LINDAU PROTEIN"/>
    <property type="match status" value="1"/>
</dbReference>
<accession>A0A6V8LRJ0</accession>
<comment type="caution">
    <text evidence="2">The sequence shown here is derived from an EMBL/GenBank/DDBJ whole genome shotgun (WGS) entry which is preliminary data.</text>
</comment>
<gene>
    <name evidence="2" type="ORF">NNJEOMEG_01002</name>
</gene>
<protein>
    <recommendedName>
        <fullName evidence="1">BFN domain-containing protein</fullName>
    </recommendedName>
</protein>
<dbReference type="RefSeq" id="WP_173081934.1">
    <property type="nucleotide sequence ID" value="NZ_BLTE01000003.1"/>
</dbReference>
<dbReference type="PROSITE" id="PS51658">
    <property type="entry name" value="BFN"/>
    <property type="match status" value="1"/>
</dbReference>
<dbReference type="AlphaFoldDB" id="A0A6V8LRJ0"/>
<feature type="domain" description="BFN" evidence="1">
    <location>
        <begin position="1"/>
        <end position="132"/>
    </location>
</feature>
<dbReference type="SUPFAM" id="SSF103256">
    <property type="entry name" value="Hypothetical protein TM0160"/>
    <property type="match status" value="1"/>
</dbReference>
<dbReference type="GO" id="GO:0004518">
    <property type="term" value="F:nuclease activity"/>
    <property type="evidence" value="ECO:0007669"/>
    <property type="project" value="InterPro"/>
</dbReference>
<sequence>MMEMKVFGLALDEDTQAPVLILKDPADTTTVPIWIGAMEAMAISLTLNDVKLPRPMTHDLLLAAIHLMGGSVRAVSVTELRDGTFYAIITVDQGGKTLEIDARPSDAVALALRAGCPILVDPGVVEALLSSKPQPGIDTGGEDKWTAVLEGFNPDETKYKM</sequence>
<dbReference type="InterPro" id="IPR003729">
    <property type="entry name" value="Bi_nuclease_dom"/>
</dbReference>
<evidence type="ECO:0000313" key="2">
    <source>
        <dbReference type="EMBL" id="GFK93171.1"/>
    </source>
</evidence>
<keyword evidence="3" id="KW-1185">Reference proteome</keyword>
<proteinExistence type="predicted"/>
<name>A0A6V8LRJ0_9BACT</name>
<dbReference type="Proteomes" id="UP000494245">
    <property type="component" value="Unassembled WGS sequence"/>
</dbReference>
<evidence type="ECO:0000259" key="1">
    <source>
        <dbReference type="PROSITE" id="PS51658"/>
    </source>
</evidence>
<dbReference type="Gene3D" id="3.10.690.10">
    <property type="entry name" value="Bifunctional nuclease domain"/>
    <property type="match status" value="1"/>
</dbReference>
<dbReference type="Pfam" id="PF02577">
    <property type="entry name" value="BFN_dom"/>
    <property type="match status" value="1"/>
</dbReference>
<organism evidence="2 3">
    <name type="scientific">Fundidesulfovibrio magnetotacticus</name>
    <dbReference type="NCBI Taxonomy" id="2730080"/>
    <lineage>
        <taxon>Bacteria</taxon>
        <taxon>Pseudomonadati</taxon>
        <taxon>Thermodesulfobacteriota</taxon>
        <taxon>Desulfovibrionia</taxon>
        <taxon>Desulfovibrionales</taxon>
        <taxon>Desulfovibrionaceae</taxon>
        <taxon>Fundidesulfovibrio</taxon>
    </lineage>
</organism>
<reference evidence="2 3" key="2">
    <citation type="submission" date="2020-05" db="EMBL/GenBank/DDBJ databases">
        <title>Draft genome sequence of Desulfovibrio sp. strainFSS-1.</title>
        <authorList>
            <person name="Shimoshige H."/>
            <person name="Kobayashi H."/>
            <person name="Maekawa T."/>
        </authorList>
    </citation>
    <scope>NUCLEOTIDE SEQUENCE [LARGE SCALE GENOMIC DNA]</scope>
    <source>
        <strain evidence="2 3">SIID29052-01</strain>
    </source>
</reference>